<comment type="caution">
    <text evidence="1">The sequence shown here is derived from an EMBL/GenBank/DDBJ whole genome shotgun (WGS) entry which is preliminary data.</text>
</comment>
<name>A0ABV5B3Q0_9BACL</name>
<organism evidence="1 2">
    <name type="scientific">Paenibacillus terreus</name>
    <dbReference type="NCBI Taxonomy" id="1387834"/>
    <lineage>
        <taxon>Bacteria</taxon>
        <taxon>Bacillati</taxon>
        <taxon>Bacillota</taxon>
        <taxon>Bacilli</taxon>
        <taxon>Bacillales</taxon>
        <taxon>Paenibacillaceae</taxon>
        <taxon>Paenibacillus</taxon>
    </lineage>
</organism>
<reference evidence="1 2" key="1">
    <citation type="submission" date="2024-09" db="EMBL/GenBank/DDBJ databases">
        <authorList>
            <person name="Ruan L."/>
        </authorList>
    </citation>
    <scope>NUCLEOTIDE SEQUENCE [LARGE SCALE GENOMIC DNA]</scope>
    <source>
        <strain evidence="1 2">D33</strain>
    </source>
</reference>
<accession>A0ABV5B3Q0</accession>
<sequence>MEKIITVSLAFDHKEEGTILVGANPELDSLTYPEIETMIGDKILLKNDGQETAYTVHSIQISTSLANKKNIGISIGKKVKAEDIQIGSIVCSLKKE</sequence>
<gene>
    <name evidence="1" type="ORF">ACE3NQ_05055</name>
</gene>
<proteinExistence type="predicted"/>
<evidence type="ECO:0000313" key="1">
    <source>
        <dbReference type="EMBL" id="MFB5680288.1"/>
    </source>
</evidence>
<dbReference type="Proteomes" id="UP001580407">
    <property type="component" value="Unassembled WGS sequence"/>
</dbReference>
<dbReference type="RefSeq" id="WP_375524103.1">
    <property type="nucleotide sequence ID" value="NZ_JBHILM010000004.1"/>
</dbReference>
<keyword evidence="2" id="KW-1185">Reference proteome</keyword>
<dbReference type="EMBL" id="JBHILM010000004">
    <property type="protein sequence ID" value="MFB5680288.1"/>
    <property type="molecule type" value="Genomic_DNA"/>
</dbReference>
<evidence type="ECO:0000313" key="2">
    <source>
        <dbReference type="Proteomes" id="UP001580407"/>
    </source>
</evidence>
<protein>
    <submittedName>
        <fullName evidence="1">Uncharacterized protein</fullName>
    </submittedName>
</protein>